<dbReference type="AlphaFoldDB" id="V5TTF5"/>
<evidence type="ECO:0000313" key="2">
    <source>
        <dbReference type="Proteomes" id="UP000018545"/>
    </source>
</evidence>
<evidence type="ECO:0000313" key="1">
    <source>
        <dbReference type="EMBL" id="AHB68511.1"/>
    </source>
</evidence>
<reference evidence="1 2" key="1">
    <citation type="journal article" date="2014" name="Genome Announc.">
        <title>Complete Genome Sequence of Cronobacter sakazakii Strain CMCC 45402.</title>
        <authorList>
            <person name="Zhao Z."/>
            <person name="Wang L."/>
            <person name="Wang B."/>
            <person name="Liang H."/>
            <person name="Ye Q."/>
            <person name="Zeng M."/>
        </authorList>
    </citation>
    <scope>NUCLEOTIDE SEQUENCE [LARGE SCALE GENOMIC DNA]</scope>
    <source>
        <strain evidence="2">45402</strain>
    </source>
</reference>
<dbReference type="Proteomes" id="UP000018545">
    <property type="component" value="Chromosome"/>
</dbReference>
<proteinExistence type="predicted"/>
<dbReference type="KEGG" id="csi:P262_00216"/>
<accession>V5TTF5</accession>
<dbReference type="EMBL" id="CP006731">
    <property type="protein sequence ID" value="AHB68511.1"/>
    <property type="molecule type" value="Genomic_DNA"/>
</dbReference>
<protein>
    <submittedName>
        <fullName evidence="1">Uncharacterized protein</fullName>
    </submittedName>
</protein>
<dbReference type="PATRIC" id="fig|1401659.3.peg.142"/>
<sequence>MAGIAAHKRHVCHGLTINIADAARHHYGSVYYRNRLII</sequence>
<name>V5TTF5_9ENTR</name>
<dbReference type="HOGENOM" id="CLU_3327004_0_0_6"/>
<gene>
    <name evidence="1" type="ORF">P262_00216</name>
</gene>
<organism evidence="1 2">
    <name type="scientific">Cronobacter malonaticus</name>
    <dbReference type="NCBI Taxonomy" id="413503"/>
    <lineage>
        <taxon>Bacteria</taxon>
        <taxon>Pseudomonadati</taxon>
        <taxon>Pseudomonadota</taxon>
        <taxon>Gammaproteobacteria</taxon>
        <taxon>Enterobacterales</taxon>
        <taxon>Enterobacteriaceae</taxon>
        <taxon>Cronobacter</taxon>
    </lineage>
</organism>